<evidence type="ECO:0000313" key="2">
    <source>
        <dbReference type="EMBL" id="KAA8903452.1"/>
    </source>
</evidence>
<dbReference type="AlphaFoldDB" id="A0A642UQD9"/>
<protein>
    <submittedName>
        <fullName evidence="2">Uncharacterized protein</fullName>
    </submittedName>
</protein>
<dbReference type="VEuPathDB" id="FungiDB:DIURU_002338"/>
<feature type="region of interest" description="Disordered" evidence="1">
    <location>
        <begin position="1"/>
        <end position="48"/>
    </location>
</feature>
<feature type="compositionally biased region" description="Basic and acidic residues" evidence="1">
    <location>
        <begin position="11"/>
        <end position="36"/>
    </location>
</feature>
<dbReference type="GeneID" id="54780989"/>
<evidence type="ECO:0000313" key="3">
    <source>
        <dbReference type="Proteomes" id="UP000449547"/>
    </source>
</evidence>
<dbReference type="RefSeq" id="XP_034012754.1">
    <property type="nucleotide sequence ID" value="XM_034154978.1"/>
</dbReference>
<evidence type="ECO:0000256" key="1">
    <source>
        <dbReference type="SAM" id="MobiDB-lite"/>
    </source>
</evidence>
<organism evidence="2 3">
    <name type="scientific">Diutina rugosa</name>
    <name type="common">Yeast</name>
    <name type="synonym">Candida rugosa</name>
    <dbReference type="NCBI Taxonomy" id="5481"/>
    <lineage>
        <taxon>Eukaryota</taxon>
        <taxon>Fungi</taxon>
        <taxon>Dikarya</taxon>
        <taxon>Ascomycota</taxon>
        <taxon>Saccharomycotina</taxon>
        <taxon>Pichiomycetes</taxon>
        <taxon>Debaryomycetaceae</taxon>
        <taxon>Diutina</taxon>
    </lineage>
</organism>
<dbReference type="EMBL" id="SWFT01000067">
    <property type="protein sequence ID" value="KAA8903452.1"/>
    <property type="molecule type" value="Genomic_DNA"/>
</dbReference>
<keyword evidence="3" id="KW-1185">Reference proteome</keyword>
<comment type="caution">
    <text evidence="2">The sequence shown here is derived from an EMBL/GenBank/DDBJ whole genome shotgun (WGS) entry which is preliminary data.</text>
</comment>
<sequence length="191" mass="21514">MDITKSISEFDEVKLDDKPMQDKSNVKSPGDEKPEGGESDDGNPDTTFASITEQNASIEELTSLVTIEDEKMAREIIDRMQKLEEEGCAALEHCHFAAISLVEDLKADPPAVPVAEAHLKRIELRERVCKKLQELKDMFDIRVEQEIESVRRIVDNATLCESEGITRLSSADRSEIAHVYSQFCSDHYSEL</sequence>
<gene>
    <name evidence="2" type="ORF">DIURU_002338</name>
</gene>
<proteinExistence type="predicted"/>
<accession>A0A642UQD9</accession>
<dbReference type="Proteomes" id="UP000449547">
    <property type="component" value="Unassembled WGS sequence"/>
</dbReference>
<name>A0A642UQD9_DIURU</name>
<reference evidence="2 3" key="1">
    <citation type="submission" date="2019-07" db="EMBL/GenBank/DDBJ databases">
        <title>Genome assembly of two rare yeast pathogens: Diutina rugosa and Trichomonascus ciferrii.</title>
        <authorList>
            <person name="Mixao V."/>
            <person name="Saus E."/>
            <person name="Hansen A."/>
            <person name="Lass-Flor C."/>
            <person name="Gabaldon T."/>
        </authorList>
    </citation>
    <scope>NUCLEOTIDE SEQUENCE [LARGE SCALE GENOMIC DNA]</scope>
    <source>
        <strain evidence="2 3">CBS 613</strain>
    </source>
</reference>